<reference evidence="3" key="3">
    <citation type="submission" date="2015-06" db="UniProtKB">
        <authorList>
            <consortium name="EnsemblProtists"/>
        </authorList>
    </citation>
    <scope>IDENTIFICATION</scope>
</reference>
<dbReference type="GO" id="GO:0008168">
    <property type="term" value="F:methyltransferase activity"/>
    <property type="evidence" value="ECO:0007669"/>
    <property type="project" value="InterPro"/>
</dbReference>
<feature type="region of interest" description="Disordered" evidence="1">
    <location>
        <begin position="1"/>
        <end position="66"/>
    </location>
</feature>
<feature type="compositionally biased region" description="Acidic residues" evidence="1">
    <location>
        <begin position="1"/>
        <end position="16"/>
    </location>
</feature>
<dbReference type="InterPro" id="IPR002052">
    <property type="entry name" value="DNA_methylase_N6_adenine_CS"/>
</dbReference>
<dbReference type="OrthoDB" id="203687at2759"/>
<evidence type="ECO:0000313" key="4">
    <source>
        <dbReference type="Proteomes" id="UP000011087"/>
    </source>
</evidence>
<dbReference type="GO" id="GO:0003676">
    <property type="term" value="F:nucleic acid binding"/>
    <property type="evidence" value="ECO:0007669"/>
    <property type="project" value="InterPro"/>
</dbReference>
<dbReference type="PROSITE" id="PS00092">
    <property type="entry name" value="N6_MTASE"/>
    <property type="match status" value="1"/>
</dbReference>
<dbReference type="AlphaFoldDB" id="L1IFS7"/>
<feature type="compositionally biased region" description="Basic residues" evidence="1">
    <location>
        <begin position="20"/>
        <end position="36"/>
    </location>
</feature>
<dbReference type="EnsemblProtists" id="EKX35093">
    <property type="protein sequence ID" value="EKX35093"/>
    <property type="gene ID" value="GUITHDRAFT_90353"/>
</dbReference>
<dbReference type="GO" id="GO:0032259">
    <property type="term" value="P:methylation"/>
    <property type="evidence" value="ECO:0007669"/>
    <property type="project" value="InterPro"/>
</dbReference>
<evidence type="ECO:0000256" key="1">
    <source>
        <dbReference type="SAM" id="MobiDB-lite"/>
    </source>
</evidence>
<reference evidence="4" key="2">
    <citation type="submission" date="2012-11" db="EMBL/GenBank/DDBJ databases">
        <authorList>
            <person name="Kuo A."/>
            <person name="Curtis B.A."/>
            <person name="Tanifuji G."/>
            <person name="Burki F."/>
            <person name="Gruber A."/>
            <person name="Irimia M."/>
            <person name="Maruyama S."/>
            <person name="Arias M.C."/>
            <person name="Ball S.G."/>
            <person name="Gile G.H."/>
            <person name="Hirakawa Y."/>
            <person name="Hopkins J.F."/>
            <person name="Rensing S.A."/>
            <person name="Schmutz J."/>
            <person name="Symeonidi A."/>
            <person name="Elias M."/>
            <person name="Eveleigh R.J."/>
            <person name="Herman E.K."/>
            <person name="Klute M.J."/>
            <person name="Nakayama T."/>
            <person name="Obornik M."/>
            <person name="Reyes-Prieto A."/>
            <person name="Armbrust E.V."/>
            <person name="Aves S.J."/>
            <person name="Beiko R.G."/>
            <person name="Coutinho P."/>
            <person name="Dacks J.B."/>
            <person name="Durnford D.G."/>
            <person name="Fast N.M."/>
            <person name="Green B.R."/>
            <person name="Grisdale C."/>
            <person name="Hempe F."/>
            <person name="Henrissat B."/>
            <person name="Hoppner M.P."/>
            <person name="Ishida K.-I."/>
            <person name="Kim E."/>
            <person name="Koreny L."/>
            <person name="Kroth P.G."/>
            <person name="Liu Y."/>
            <person name="Malik S.-B."/>
            <person name="Maier U.G."/>
            <person name="McRose D."/>
            <person name="Mock T."/>
            <person name="Neilson J.A."/>
            <person name="Onodera N.T."/>
            <person name="Poole A.M."/>
            <person name="Pritham E.J."/>
            <person name="Richards T.A."/>
            <person name="Rocap G."/>
            <person name="Roy S.W."/>
            <person name="Sarai C."/>
            <person name="Schaack S."/>
            <person name="Shirato S."/>
            <person name="Slamovits C.H."/>
            <person name="Spencer D.F."/>
            <person name="Suzuki S."/>
            <person name="Worden A.Z."/>
            <person name="Zauner S."/>
            <person name="Barry K."/>
            <person name="Bell C."/>
            <person name="Bharti A.K."/>
            <person name="Crow J.A."/>
            <person name="Grimwood J."/>
            <person name="Kramer R."/>
            <person name="Lindquist E."/>
            <person name="Lucas S."/>
            <person name="Salamov A."/>
            <person name="McFadden G.I."/>
            <person name="Lane C.E."/>
            <person name="Keeling P.J."/>
            <person name="Gray M.W."/>
            <person name="Grigoriev I.V."/>
            <person name="Archibald J.M."/>
        </authorList>
    </citation>
    <scope>NUCLEOTIDE SEQUENCE</scope>
    <source>
        <strain evidence="4">CCMP2712</strain>
    </source>
</reference>
<dbReference type="InterPro" id="IPR029063">
    <property type="entry name" value="SAM-dependent_MTases_sf"/>
</dbReference>
<organism evidence="2">
    <name type="scientific">Guillardia theta (strain CCMP2712)</name>
    <name type="common">Cryptophyte</name>
    <dbReference type="NCBI Taxonomy" id="905079"/>
    <lineage>
        <taxon>Eukaryota</taxon>
        <taxon>Cryptophyceae</taxon>
        <taxon>Pyrenomonadales</taxon>
        <taxon>Geminigeraceae</taxon>
        <taxon>Guillardia</taxon>
    </lineage>
</organism>
<gene>
    <name evidence="2" type="ORF">GUITHDRAFT_90353</name>
</gene>
<dbReference type="SUPFAM" id="SSF53335">
    <property type="entry name" value="S-adenosyl-L-methionine-dependent methyltransferases"/>
    <property type="match status" value="1"/>
</dbReference>
<dbReference type="EMBL" id="JH993097">
    <property type="protein sequence ID" value="EKX35093.1"/>
    <property type="molecule type" value="Genomic_DNA"/>
</dbReference>
<proteinExistence type="predicted"/>
<dbReference type="PANTHER" id="PTHR39444:SF3">
    <property type="entry name" value="SITE-SPECIFIC DNA-METHYLTRANSFERASE (ADENINE-SPECIFIC)"/>
    <property type="match status" value="1"/>
</dbReference>
<dbReference type="OMA" id="LMPNYVY"/>
<dbReference type="HOGENOM" id="CLU_094790_0_0_1"/>
<evidence type="ECO:0000313" key="2">
    <source>
        <dbReference type="EMBL" id="EKX35093.1"/>
    </source>
</evidence>
<sequence>MEEEDDGSNDKDSEEETERKKIKRDKQKNLKKKQKKQSSESEEDEDSHNRTREGVESPTSQPALVRHSFETTDADHAETPREAYEHILPLLHKMAEAASKKPSELRIYDPFFCTGSMKRHLASLGFTNVYNKNEDFYEMVKSKRIPEHDMVVTNPPYSLDHIPRFLRWLSVNDKPWLLLVPNYVYTKDYFSSSLRGRLPMFLTPPGRYVYESPKHVANAQGQTAPYVSFWYVETR</sequence>
<dbReference type="Proteomes" id="UP000011087">
    <property type="component" value="Unassembled WGS sequence"/>
</dbReference>
<protein>
    <submittedName>
        <fullName evidence="2 3">Uncharacterized protein</fullName>
    </submittedName>
</protein>
<evidence type="ECO:0000313" key="3">
    <source>
        <dbReference type="EnsemblProtists" id="EKX35093"/>
    </source>
</evidence>
<dbReference type="RefSeq" id="XP_005822073.1">
    <property type="nucleotide sequence ID" value="XM_005822016.1"/>
</dbReference>
<reference evidence="2 4" key="1">
    <citation type="journal article" date="2012" name="Nature">
        <title>Algal genomes reveal evolutionary mosaicism and the fate of nucleomorphs.</title>
        <authorList>
            <consortium name="DOE Joint Genome Institute"/>
            <person name="Curtis B.A."/>
            <person name="Tanifuji G."/>
            <person name="Burki F."/>
            <person name="Gruber A."/>
            <person name="Irimia M."/>
            <person name="Maruyama S."/>
            <person name="Arias M.C."/>
            <person name="Ball S.G."/>
            <person name="Gile G.H."/>
            <person name="Hirakawa Y."/>
            <person name="Hopkins J.F."/>
            <person name="Kuo A."/>
            <person name="Rensing S.A."/>
            <person name="Schmutz J."/>
            <person name="Symeonidi A."/>
            <person name="Elias M."/>
            <person name="Eveleigh R.J."/>
            <person name="Herman E.K."/>
            <person name="Klute M.J."/>
            <person name="Nakayama T."/>
            <person name="Obornik M."/>
            <person name="Reyes-Prieto A."/>
            <person name="Armbrust E.V."/>
            <person name="Aves S.J."/>
            <person name="Beiko R.G."/>
            <person name="Coutinho P."/>
            <person name="Dacks J.B."/>
            <person name="Durnford D.G."/>
            <person name="Fast N.M."/>
            <person name="Green B.R."/>
            <person name="Grisdale C.J."/>
            <person name="Hempel F."/>
            <person name="Henrissat B."/>
            <person name="Hoppner M.P."/>
            <person name="Ishida K."/>
            <person name="Kim E."/>
            <person name="Koreny L."/>
            <person name="Kroth P.G."/>
            <person name="Liu Y."/>
            <person name="Malik S.B."/>
            <person name="Maier U.G."/>
            <person name="McRose D."/>
            <person name="Mock T."/>
            <person name="Neilson J.A."/>
            <person name="Onodera N.T."/>
            <person name="Poole A.M."/>
            <person name="Pritham E.J."/>
            <person name="Richards T.A."/>
            <person name="Rocap G."/>
            <person name="Roy S.W."/>
            <person name="Sarai C."/>
            <person name="Schaack S."/>
            <person name="Shirato S."/>
            <person name="Slamovits C.H."/>
            <person name="Spencer D.F."/>
            <person name="Suzuki S."/>
            <person name="Worden A.Z."/>
            <person name="Zauner S."/>
            <person name="Barry K."/>
            <person name="Bell C."/>
            <person name="Bharti A.K."/>
            <person name="Crow J.A."/>
            <person name="Grimwood J."/>
            <person name="Kramer R."/>
            <person name="Lindquist E."/>
            <person name="Lucas S."/>
            <person name="Salamov A."/>
            <person name="McFadden G.I."/>
            <person name="Lane C.E."/>
            <person name="Keeling P.J."/>
            <person name="Gray M.W."/>
            <person name="Grigoriev I.V."/>
            <person name="Archibald J.M."/>
        </authorList>
    </citation>
    <scope>NUCLEOTIDE SEQUENCE</scope>
    <source>
        <strain evidence="2 4">CCMP2712</strain>
    </source>
</reference>
<dbReference type="PANTHER" id="PTHR39444">
    <property type="entry name" value="SITE-SPECIFIC DNA-METHYLTRANSFERASE (ADENINE-SPECIFIC)"/>
    <property type="match status" value="1"/>
</dbReference>
<dbReference type="eggNOG" id="ENOG502S2G6">
    <property type="taxonomic scope" value="Eukaryota"/>
</dbReference>
<dbReference type="KEGG" id="gtt:GUITHDRAFT_90353"/>
<name>L1IFS7_GUITC</name>
<dbReference type="PaxDb" id="55529-EKX35093"/>
<dbReference type="GeneID" id="17291846"/>
<keyword evidence="4" id="KW-1185">Reference proteome</keyword>
<accession>L1IFS7</accession>